<evidence type="ECO:0000256" key="1">
    <source>
        <dbReference type="ARBA" id="ARBA00010528"/>
    </source>
</evidence>
<dbReference type="PANTHER" id="PTHR10746">
    <property type="entry name" value="50S RIBOSOMAL PROTEIN L4"/>
    <property type="match status" value="1"/>
</dbReference>
<keyword evidence="5" id="KW-0694">RNA-binding</keyword>
<dbReference type="GO" id="GO:0019843">
    <property type="term" value="F:rRNA binding"/>
    <property type="evidence" value="ECO:0007669"/>
    <property type="project" value="UniProtKB-UniRule"/>
</dbReference>
<feature type="compositionally biased region" description="Basic and acidic residues" evidence="6">
    <location>
        <begin position="230"/>
        <end position="259"/>
    </location>
</feature>
<feature type="compositionally biased region" description="Basic residues" evidence="6">
    <location>
        <begin position="274"/>
        <end position="284"/>
    </location>
</feature>
<comment type="caution">
    <text evidence="7">The sequence shown here is derived from an EMBL/GenBank/DDBJ whole genome shotgun (WGS) entry which is preliminary data.</text>
</comment>
<evidence type="ECO:0000313" key="8">
    <source>
        <dbReference type="Proteomes" id="UP000176923"/>
    </source>
</evidence>
<evidence type="ECO:0000256" key="4">
    <source>
        <dbReference type="ARBA" id="ARBA00035244"/>
    </source>
</evidence>
<dbReference type="InterPro" id="IPR023574">
    <property type="entry name" value="Ribosomal_uL4_dom_sf"/>
</dbReference>
<comment type="subunit">
    <text evidence="5">Part of the 50S ribosomal subunit.</text>
</comment>
<evidence type="ECO:0000313" key="7">
    <source>
        <dbReference type="EMBL" id="OGG16823.1"/>
    </source>
</evidence>
<dbReference type="GO" id="GO:1990904">
    <property type="term" value="C:ribonucleoprotein complex"/>
    <property type="evidence" value="ECO:0007669"/>
    <property type="project" value="UniProtKB-KW"/>
</dbReference>
<dbReference type="Pfam" id="PF00573">
    <property type="entry name" value="Ribosomal_L4"/>
    <property type="match status" value="1"/>
</dbReference>
<dbReference type="Proteomes" id="UP000176923">
    <property type="component" value="Unassembled WGS sequence"/>
</dbReference>
<protein>
    <recommendedName>
        <fullName evidence="4 5">Large ribosomal subunit protein uL4</fullName>
    </recommendedName>
</protein>
<reference evidence="7 8" key="1">
    <citation type="journal article" date="2016" name="Nat. Commun.">
        <title>Thousands of microbial genomes shed light on interconnected biogeochemical processes in an aquifer system.</title>
        <authorList>
            <person name="Anantharaman K."/>
            <person name="Brown C.T."/>
            <person name="Hug L.A."/>
            <person name="Sharon I."/>
            <person name="Castelle C.J."/>
            <person name="Probst A.J."/>
            <person name="Thomas B.C."/>
            <person name="Singh A."/>
            <person name="Wilkins M.J."/>
            <person name="Karaoz U."/>
            <person name="Brodie E.L."/>
            <person name="Williams K.H."/>
            <person name="Hubbard S.S."/>
            <person name="Banfield J.F."/>
        </authorList>
    </citation>
    <scope>NUCLEOTIDE SEQUENCE [LARGE SCALE GENOMIC DNA]</scope>
</reference>
<organism evidence="7 8">
    <name type="scientific">Candidatus Gottesmanbacteria bacterium RIFCSPHIGHO2_02_FULL_39_11</name>
    <dbReference type="NCBI Taxonomy" id="1798382"/>
    <lineage>
        <taxon>Bacteria</taxon>
        <taxon>Candidatus Gottesmaniibacteriota</taxon>
    </lineage>
</organism>
<proteinExistence type="inferred from homology"/>
<dbReference type="GO" id="GO:0005840">
    <property type="term" value="C:ribosome"/>
    <property type="evidence" value="ECO:0007669"/>
    <property type="project" value="UniProtKB-KW"/>
</dbReference>
<keyword evidence="3 5" id="KW-0687">Ribonucleoprotein</keyword>
<evidence type="ECO:0000256" key="6">
    <source>
        <dbReference type="SAM" id="MobiDB-lite"/>
    </source>
</evidence>
<evidence type="ECO:0000256" key="5">
    <source>
        <dbReference type="HAMAP-Rule" id="MF_01328"/>
    </source>
</evidence>
<dbReference type="InterPro" id="IPR002136">
    <property type="entry name" value="Ribosomal_uL4"/>
</dbReference>
<accession>A0A1F5ZWS7</accession>
<dbReference type="HAMAP" id="MF_01328_B">
    <property type="entry name" value="Ribosomal_uL4_B"/>
    <property type="match status" value="1"/>
</dbReference>
<sequence>MGMTKVNMLEKANTSLKADVYDLSGKVIDSMVLPGQIFDVTVSPSLITQAVRVYQANQRMGTHASKTRGMVTGTTKKMFKQKGTGRARHGSAKAPIFVGGGTAHGPHPRDYSLDLPKSMRRLALLGVLSQRLKENQIKIVDGIKALEGKTKPLFQSLVTMNVFPKNGKRKKALFLLSENLPMVYQAGKNIEDLTIKDAHLINALDILLYRNIVLMKEGVQTLVDVFGEKEKGRKREKENEKKNEKMEVMNEEMKIEKKGEKVKKTKSEKDIKKPVVRKTVKKKGSPPSPARLPAKQGLRRAK</sequence>
<name>A0A1F5ZWS7_9BACT</name>
<dbReference type="InterPro" id="IPR013005">
    <property type="entry name" value="Ribosomal_uL4-like"/>
</dbReference>
<evidence type="ECO:0000256" key="3">
    <source>
        <dbReference type="ARBA" id="ARBA00023274"/>
    </source>
</evidence>
<dbReference type="NCBIfam" id="TIGR03953">
    <property type="entry name" value="rplD_bact"/>
    <property type="match status" value="1"/>
</dbReference>
<comment type="function">
    <text evidence="5">Forms part of the polypeptide exit tunnel.</text>
</comment>
<dbReference type="PANTHER" id="PTHR10746:SF6">
    <property type="entry name" value="LARGE RIBOSOMAL SUBUNIT PROTEIN UL4M"/>
    <property type="match status" value="1"/>
</dbReference>
<comment type="similarity">
    <text evidence="1 5">Belongs to the universal ribosomal protein uL4 family.</text>
</comment>
<dbReference type="Gene3D" id="3.40.1370.10">
    <property type="match status" value="1"/>
</dbReference>
<dbReference type="EMBL" id="MFJL01000007">
    <property type="protein sequence ID" value="OGG16823.1"/>
    <property type="molecule type" value="Genomic_DNA"/>
</dbReference>
<gene>
    <name evidence="5" type="primary">rplD</name>
    <name evidence="7" type="ORF">A3D77_00105</name>
</gene>
<dbReference type="AlphaFoldDB" id="A0A1F5ZWS7"/>
<feature type="region of interest" description="Disordered" evidence="6">
    <location>
        <begin position="230"/>
        <end position="302"/>
    </location>
</feature>
<keyword evidence="2 5" id="KW-0689">Ribosomal protein</keyword>
<evidence type="ECO:0000256" key="2">
    <source>
        <dbReference type="ARBA" id="ARBA00022980"/>
    </source>
</evidence>
<dbReference type="GO" id="GO:0006412">
    <property type="term" value="P:translation"/>
    <property type="evidence" value="ECO:0007669"/>
    <property type="project" value="UniProtKB-UniRule"/>
</dbReference>
<dbReference type="SUPFAM" id="SSF52166">
    <property type="entry name" value="Ribosomal protein L4"/>
    <property type="match status" value="1"/>
</dbReference>
<dbReference type="STRING" id="1798382.A3D77_00105"/>
<comment type="function">
    <text evidence="5">One of the primary rRNA binding proteins, this protein initially binds near the 5'-end of the 23S rRNA. It is important during the early stages of 50S assembly. It makes multiple contacts with different domains of the 23S rRNA in the assembled 50S subunit and ribosome.</text>
</comment>
<keyword evidence="5" id="KW-0699">rRNA-binding</keyword>
<dbReference type="GO" id="GO:0003735">
    <property type="term" value="F:structural constituent of ribosome"/>
    <property type="evidence" value="ECO:0007669"/>
    <property type="project" value="InterPro"/>
</dbReference>